<dbReference type="CDD" id="cd00093">
    <property type="entry name" value="HTH_XRE"/>
    <property type="match status" value="1"/>
</dbReference>
<protein>
    <submittedName>
        <fullName evidence="3">Helix-turn-helix transcriptional regulator</fullName>
    </submittedName>
</protein>
<dbReference type="Gene3D" id="1.10.260.40">
    <property type="entry name" value="lambda repressor-like DNA-binding domains"/>
    <property type="match status" value="1"/>
</dbReference>
<gene>
    <name evidence="3" type="ORF">WMN62_03535</name>
</gene>
<evidence type="ECO:0000256" key="1">
    <source>
        <dbReference type="SAM" id="MobiDB-lite"/>
    </source>
</evidence>
<proteinExistence type="predicted"/>
<dbReference type="EMBL" id="JBBLYY010000023">
    <property type="protein sequence ID" value="MEK0170534.1"/>
    <property type="molecule type" value="Genomic_DNA"/>
</dbReference>
<evidence type="ECO:0000313" key="3">
    <source>
        <dbReference type="EMBL" id="MEK0170534.1"/>
    </source>
</evidence>
<accession>A0ABU8Y752</accession>
<dbReference type="InterPro" id="IPR010982">
    <property type="entry name" value="Lambda_DNA-bd_dom_sf"/>
</dbReference>
<dbReference type="Pfam" id="PF01381">
    <property type="entry name" value="HTH_3"/>
    <property type="match status" value="1"/>
</dbReference>
<dbReference type="SUPFAM" id="SSF47413">
    <property type="entry name" value="lambda repressor-like DNA-binding domains"/>
    <property type="match status" value="1"/>
</dbReference>
<reference evidence="3 4" key="1">
    <citation type="submission" date="2024-03" db="EMBL/GenBank/DDBJ databases">
        <title>Whole genomes of four grape xylem sap localized bacterial endophytes.</title>
        <authorList>
            <person name="Kumar G."/>
            <person name="Savka M.A."/>
        </authorList>
    </citation>
    <scope>NUCLEOTIDE SEQUENCE [LARGE SCALE GENOMIC DNA]</scope>
    <source>
        <strain evidence="3 4">RIT_GXS8</strain>
    </source>
</reference>
<comment type="caution">
    <text evidence="3">The sequence shown here is derived from an EMBL/GenBank/DDBJ whole genome shotgun (WGS) entry which is preliminary data.</text>
</comment>
<organism evidence="3 4">
    <name type="scientific">Curtobacterium citreum</name>
    <dbReference type="NCBI Taxonomy" id="2036"/>
    <lineage>
        <taxon>Bacteria</taxon>
        <taxon>Bacillati</taxon>
        <taxon>Actinomycetota</taxon>
        <taxon>Actinomycetes</taxon>
        <taxon>Micrococcales</taxon>
        <taxon>Microbacteriaceae</taxon>
        <taxon>Curtobacterium</taxon>
    </lineage>
</organism>
<dbReference type="SMART" id="SM00530">
    <property type="entry name" value="HTH_XRE"/>
    <property type="match status" value="1"/>
</dbReference>
<feature type="domain" description="HTH cro/C1-type" evidence="2">
    <location>
        <begin position="26"/>
        <end position="80"/>
    </location>
</feature>
<feature type="region of interest" description="Disordered" evidence="1">
    <location>
        <begin position="90"/>
        <end position="110"/>
    </location>
</feature>
<dbReference type="Proteomes" id="UP001370299">
    <property type="component" value="Unassembled WGS sequence"/>
</dbReference>
<dbReference type="PROSITE" id="PS50943">
    <property type="entry name" value="HTH_CROC1"/>
    <property type="match status" value="1"/>
</dbReference>
<name>A0ABU8Y752_9MICO</name>
<keyword evidence="4" id="KW-1185">Reference proteome</keyword>
<dbReference type="InterPro" id="IPR001387">
    <property type="entry name" value="Cro/C1-type_HTH"/>
</dbReference>
<evidence type="ECO:0000259" key="2">
    <source>
        <dbReference type="PROSITE" id="PS50943"/>
    </source>
</evidence>
<evidence type="ECO:0000313" key="4">
    <source>
        <dbReference type="Proteomes" id="UP001370299"/>
    </source>
</evidence>
<sequence>MERCQARIIRSCNPEPLWRDVVGQELRARRRGRGDTLHDVARRAGMSPQYLSEVERGRKEPSREMLAPVAGALESSLPDLTVAAAQQLRERGRSAGTGGEQPRNSFLLAA</sequence>
<dbReference type="RefSeq" id="WP_340196602.1">
    <property type="nucleotide sequence ID" value="NZ_JBBKAP010000042.1"/>
</dbReference>